<dbReference type="GeneID" id="19880174"/>
<sequence>MFYNIGHVTHLTTNLFLRFCLEESDAPLYEYVAYDALFDLNRDMDTGALEKIGDFLNLFDHYDEFLPEQHVRSALNNRRIRSREEQFKIALKKEMKLFPNRHVVVKEILVSCRIVRLPMTRVMCEKIVDMMRNRSEMIFTIKDLHTILLNWFWYFMKEKRAVFNICQVLQSIPNSLYKLRCLDEEKGTENGQPTKRLRMDNWPLQTNIDLNVLRCAVQSEMCFTLRDDDFQTSVSPENQSRNKLEWQFDLKDLNIGYLISELEINYRYLIENEQLLHKKFADDCSLIVTVNLEVVKRKSNMSDERIVEQMVRNTLASQFLNCDSVTDIILYVHGGDCPQDLFEIPLSKKFTKIILVNCSLRLVQALSYYTEHVCVHSDAYKFQKLQLLPANVKELRLTNLKFLNDYLLPDNIECFALKNSVLSNGSVLRINENIRAIDVVSTPGHYSLPKRTGLSDIVLPETDGCALEFVHCIDNSACLRMESVEIDQEVTLPFTNISLINVSVSSRLVIAETMEKIVINKCSGLFDISNILLDYKGKFNRGMSLRYEMNKGTSALEIRKFVFNNTIKIREDVSTLILDRIIVERNSSLEVNTRCEKIVVNGCYARIILSNIINLTNIDLSTYGVDDLVLVFPRCLDTVKILKIRYNYVNTCVLEKLVKTCRNMERFHLWHSLQEMSENAGTYMLGSIDSCDGMPHEVAYPLEPHNNTHSRTTSNSQHIHWKRNTKINEFLCSVLAEHANTNIYEMELSGFAITYDNFHQIHLHYLLERLVLCPYWLLSAIFQHSFPMLKYLKLCQGYEQETDMTRIKDPSNAYLSTFHQLETFISTNYIFGDPQFLLSLPKNLKNLELPLYEFEDELLTEIVRDKLRIRRLVIHHPNFGEELFENNKINEASTLAEMVRTLCEYLEFTSLDFFAYKSGHVIYYLDPISLKIIESTNETADLNE</sequence>
<gene>
    <name evidence="1" type="ORF">VCUG_02310</name>
</gene>
<accession>L2GRE1</accession>
<dbReference type="AlphaFoldDB" id="L2GRE1"/>
<keyword evidence="2" id="KW-1185">Reference proteome</keyword>
<dbReference type="VEuPathDB" id="MicrosporidiaDB:VCUG_02310"/>
<dbReference type="HOGENOM" id="CLU_311261_0_0_1"/>
<evidence type="ECO:0000313" key="1">
    <source>
        <dbReference type="EMBL" id="ELA46199.1"/>
    </source>
</evidence>
<dbReference type="InParanoid" id="L2GRE1"/>
<dbReference type="Proteomes" id="UP000011081">
    <property type="component" value="Unassembled WGS sequence"/>
</dbReference>
<evidence type="ECO:0000313" key="2">
    <source>
        <dbReference type="Proteomes" id="UP000011081"/>
    </source>
</evidence>
<proteinExistence type="predicted"/>
<name>L2GRE1_VAVCU</name>
<reference evidence="2" key="1">
    <citation type="submission" date="2011-03" db="EMBL/GenBank/DDBJ databases">
        <title>The genome sequence of Vavraia culicis strain floridensis.</title>
        <authorList>
            <consortium name="The Broad Institute Genome Sequencing Platform"/>
            <person name="Cuomo C."/>
            <person name="Becnel J."/>
            <person name="Sanscrainte N."/>
            <person name="Young S.K."/>
            <person name="Zeng Q."/>
            <person name="Gargeya S."/>
            <person name="Fitzgerald M."/>
            <person name="Haas B."/>
            <person name="Abouelleil A."/>
            <person name="Alvarado L."/>
            <person name="Arachchi H.M."/>
            <person name="Berlin A."/>
            <person name="Chapman S.B."/>
            <person name="Gearin G."/>
            <person name="Goldberg J."/>
            <person name="Griggs A."/>
            <person name="Gujja S."/>
            <person name="Hansen M."/>
            <person name="Heiman D."/>
            <person name="Howarth C."/>
            <person name="Larimer J."/>
            <person name="Lui A."/>
            <person name="MacDonald P.J.P."/>
            <person name="McCowen C."/>
            <person name="Montmayeur A."/>
            <person name="Murphy C."/>
            <person name="Neiman D."/>
            <person name="Pearson M."/>
            <person name="Priest M."/>
            <person name="Roberts A."/>
            <person name="Saif S."/>
            <person name="Shea T."/>
            <person name="Sisk P."/>
            <person name="Stolte C."/>
            <person name="Sykes S."/>
            <person name="Wortman J."/>
            <person name="Nusbaum C."/>
            <person name="Birren B."/>
        </authorList>
    </citation>
    <scope>NUCLEOTIDE SEQUENCE [LARGE SCALE GENOMIC DNA]</scope>
    <source>
        <strain evidence="2">floridensis</strain>
    </source>
</reference>
<dbReference type="EMBL" id="GL877457">
    <property type="protein sequence ID" value="ELA46199.1"/>
    <property type="molecule type" value="Genomic_DNA"/>
</dbReference>
<protein>
    <submittedName>
        <fullName evidence="1">Uncharacterized protein</fullName>
    </submittedName>
</protein>
<dbReference type="RefSeq" id="XP_008075320.1">
    <property type="nucleotide sequence ID" value="XM_008077129.1"/>
</dbReference>
<organism evidence="1 2">
    <name type="scientific">Vavraia culicis (isolate floridensis)</name>
    <name type="common">Microsporidian parasite</name>
    <dbReference type="NCBI Taxonomy" id="948595"/>
    <lineage>
        <taxon>Eukaryota</taxon>
        <taxon>Fungi</taxon>
        <taxon>Fungi incertae sedis</taxon>
        <taxon>Microsporidia</taxon>
        <taxon>Pleistophoridae</taxon>
        <taxon>Vavraia</taxon>
    </lineage>
</organism>